<dbReference type="EMBL" id="CAVMBE010000080">
    <property type="protein sequence ID" value="CAK4033196.1"/>
    <property type="molecule type" value="Genomic_DNA"/>
</dbReference>
<protein>
    <recommendedName>
        <fullName evidence="5">RING-type domain-containing protein</fullName>
    </recommendedName>
</protein>
<dbReference type="AlphaFoldDB" id="A0AAI8Z665"/>
<sequence length="214" mass="23493">MPYLRPSTTDRRSASNLGITASVNELLAADKIEKTQKAHQRRARRYREELKESLARQALYEEEDIGEEIVVAPRRPAAVPVAGHGDAARASRNTEGPRGHNENDNEEQALGQWGGHETQAGIEAANAGIARIHAGQLAASHADEEVVSHTEEGAVSYLDEGTVDECLLCGNALPAATSQEATPFRPCNHLVLCKPCMIEYLANRHQPVKKCWRW</sequence>
<name>A0AAI8Z665_9PEZI</name>
<comment type="caution">
    <text evidence="3">The sequence shown here is derived from an EMBL/GenBank/DDBJ whole genome shotgun (WGS) entry which is preliminary data.</text>
</comment>
<evidence type="ECO:0008006" key="5">
    <source>
        <dbReference type="Google" id="ProtNLM"/>
    </source>
</evidence>
<evidence type="ECO:0000313" key="3">
    <source>
        <dbReference type="EMBL" id="CAK4033196.1"/>
    </source>
</evidence>
<keyword evidence="1" id="KW-0175">Coiled coil</keyword>
<feature type="region of interest" description="Disordered" evidence="2">
    <location>
        <begin position="81"/>
        <end position="108"/>
    </location>
</feature>
<evidence type="ECO:0000256" key="2">
    <source>
        <dbReference type="SAM" id="MobiDB-lite"/>
    </source>
</evidence>
<keyword evidence="4" id="KW-1185">Reference proteome</keyword>
<feature type="coiled-coil region" evidence="1">
    <location>
        <begin position="29"/>
        <end position="63"/>
    </location>
</feature>
<dbReference type="Proteomes" id="UP001296104">
    <property type="component" value="Unassembled WGS sequence"/>
</dbReference>
<evidence type="ECO:0000256" key="1">
    <source>
        <dbReference type="SAM" id="Coils"/>
    </source>
</evidence>
<gene>
    <name evidence="3" type="ORF">LECACI_7A008355</name>
</gene>
<accession>A0AAI8Z665</accession>
<organism evidence="3 4">
    <name type="scientific">Lecanosticta acicola</name>
    <dbReference type="NCBI Taxonomy" id="111012"/>
    <lineage>
        <taxon>Eukaryota</taxon>
        <taxon>Fungi</taxon>
        <taxon>Dikarya</taxon>
        <taxon>Ascomycota</taxon>
        <taxon>Pezizomycotina</taxon>
        <taxon>Dothideomycetes</taxon>
        <taxon>Dothideomycetidae</taxon>
        <taxon>Mycosphaerellales</taxon>
        <taxon>Mycosphaerellaceae</taxon>
        <taxon>Lecanosticta</taxon>
    </lineage>
</organism>
<proteinExistence type="predicted"/>
<reference evidence="3" key="1">
    <citation type="submission" date="2023-11" db="EMBL/GenBank/DDBJ databases">
        <authorList>
            <person name="Alioto T."/>
            <person name="Alioto T."/>
            <person name="Gomez Garrido J."/>
        </authorList>
    </citation>
    <scope>NUCLEOTIDE SEQUENCE</scope>
</reference>
<evidence type="ECO:0000313" key="4">
    <source>
        <dbReference type="Proteomes" id="UP001296104"/>
    </source>
</evidence>